<proteinExistence type="predicted"/>
<protein>
    <submittedName>
        <fullName evidence="1">Uncharacterized protein</fullName>
    </submittedName>
</protein>
<dbReference type="Gramene" id="novel_model_5567_5bd9a17a">
    <property type="protein sequence ID" value="cds.novel_model_5567_5bd9a17a"/>
    <property type="gene ID" value="novel_gene_2872_5bd9a17a"/>
</dbReference>
<evidence type="ECO:0000313" key="2">
    <source>
        <dbReference type="Proteomes" id="UP000596661"/>
    </source>
</evidence>
<organism evidence="1 2">
    <name type="scientific">Cannabis sativa</name>
    <name type="common">Hemp</name>
    <name type="synonym">Marijuana</name>
    <dbReference type="NCBI Taxonomy" id="3483"/>
    <lineage>
        <taxon>Eukaryota</taxon>
        <taxon>Viridiplantae</taxon>
        <taxon>Streptophyta</taxon>
        <taxon>Embryophyta</taxon>
        <taxon>Tracheophyta</taxon>
        <taxon>Spermatophyta</taxon>
        <taxon>Magnoliopsida</taxon>
        <taxon>eudicotyledons</taxon>
        <taxon>Gunneridae</taxon>
        <taxon>Pentapetalae</taxon>
        <taxon>rosids</taxon>
        <taxon>fabids</taxon>
        <taxon>Rosales</taxon>
        <taxon>Cannabaceae</taxon>
        <taxon>Cannabis</taxon>
    </lineage>
</organism>
<accession>A0A803R671</accession>
<keyword evidence="2" id="KW-1185">Reference proteome</keyword>
<dbReference type="EnsemblPlants" id="novel_model_5567_5bd9a17a">
    <property type="protein sequence ID" value="cds.novel_model_5567_5bd9a17a"/>
    <property type="gene ID" value="novel_gene_2872_5bd9a17a"/>
</dbReference>
<dbReference type="Proteomes" id="UP000596661">
    <property type="component" value="Chromosome 5"/>
</dbReference>
<reference evidence="1" key="1">
    <citation type="submission" date="2018-11" db="EMBL/GenBank/DDBJ databases">
        <authorList>
            <person name="Grassa J C."/>
        </authorList>
    </citation>
    <scope>NUCLEOTIDE SEQUENCE [LARGE SCALE GENOMIC DNA]</scope>
</reference>
<dbReference type="AlphaFoldDB" id="A0A803R671"/>
<dbReference type="EMBL" id="UZAU01000548">
    <property type="status" value="NOT_ANNOTATED_CDS"/>
    <property type="molecule type" value="Genomic_DNA"/>
</dbReference>
<name>A0A803R671_CANSA</name>
<sequence length="75" mass="8148">MDAVKLPLPVDVASASKLMGSEGFARTGVTVQELEGCDSDGVSVIASRSIEYRSSIDISEKCEFIAFVFFKSMFF</sequence>
<reference evidence="1" key="2">
    <citation type="submission" date="2021-03" db="UniProtKB">
        <authorList>
            <consortium name="EnsemblPlants"/>
        </authorList>
    </citation>
    <scope>IDENTIFICATION</scope>
</reference>
<evidence type="ECO:0000313" key="1">
    <source>
        <dbReference type="EnsemblPlants" id="cds.novel_model_5567_5bd9a17a"/>
    </source>
</evidence>